<reference evidence="2" key="1">
    <citation type="submission" date="2017-02" db="EMBL/GenBank/DDBJ databases">
        <authorList>
            <person name="Dridi B."/>
        </authorList>
    </citation>
    <scope>NUCLEOTIDE SEQUENCE [LARGE SCALE GENOMIC DNA]</scope>
    <source>
        <strain evidence="2">B Co 03.10</strain>
    </source>
</reference>
<keyword evidence="2" id="KW-1185">Reference proteome</keyword>
<name>A0A1X6WV58_9MICO</name>
<protein>
    <submittedName>
        <fullName evidence="1">Uncharacterized protein</fullName>
    </submittedName>
</protein>
<accession>A0A1X6WV58</accession>
<evidence type="ECO:0000313" key="1">
    <source>
        <dbReference type="EMBL" id="SLM89198.1"/>
    </source>
</evidence>
<dbReference type="AlphaFoldDB" id="A0A1X6WV58"/>
<gene>
    <name evidence="1" type="ORF">FM105_01230</name>
</gene>
<organism evidence="1 2">
    <name type="scientific">Brevibacterium yomogidense</name>
    <dbReference type="NCBI Taxonomy" id="946573"/>
    <lineage>
        <taxon>Bacteria</taxon>
        <taxon>Bacillati</taxon>
        <taxon>Actinomycetota</taxon>
        <taxon>Actinomycetes</taxon>
        <taxon>Micrococcales</taxon>
        <taxon>Brevibacteriaceae</taxon>
        <taxon>Brevibacterium</taxon>
    </lineage>
</organism>
<evidence type="ECO:0000313" key="2">
    <source>
        <dbReference type="Proteomes" id="UP000196581"/>
    </source>
</evidence>
<proteinExistence type="predicted"/>
<dbReference type="EMBL" id="FWFF01000001">
    <property type="protein sequence ID" value="SLM89198.1"/>
    <property type="molecule type" value="Genomic_DNA"/>
</dbReference>
<dbReference type="Proteomes" id="UP000196581">
    <property type="component" value="Unassembled WGS sequence"/>
</dbReference>
<sequence length="40" mass="4455">MGVRPGDRRHRRCPPCLEAVAVTPVSAHAIGKRSERNSMR</sequence>